<accession>A0A1Y3AUR5</accession>
<feature type="non-terminal residue" evidence="9">
    <location>
        <position position="193"/>
    </location>
</feature>
<dbReference type="PANTHER" id="PTHR23349:SF50">
    <property type="entry name" value="PROTEIN TWIST"/>
    <property type="match status" value="1"/>
</dbReference>
<sequence length="193" mass="22828">MENENIVDDNDDLHHCEMKTEFIDKVKKRKSRTNDGDKNAKKSKRKNLIKNDDGKNGQRKSKKIKSAVKQEISYDHQDHNQQFLYHHQQQQEPSIKSEIEMNLNVNDTISGEEFNYYSMMIDNEQQTQLGDQTSEKSMKEQRVNANVRERLRTKSLNEAFGMLRQMIPTLPSDKLSKFQTLKLASRYIQFLDW</sequence>
<keyword evidence="5" id="KW-0804">Transcription</keyword>
<dbReference type="Pfam" id="PF00010">
    <property type="entry name" value="HLH"/>
    <property type="match status" value="1"/>
</dbReference>
<evidence type="ECO:0000256" key="3">
    <source>
        <dbReference type="ARBA" id="ARBA00023015"/>
    </source>
</evidence>
<evidence type="ECO:0000256" key="6">
    <source>
        <dbReference type="ARBA" id="ARBA00023242"/>
    </source>
</evidence>
<dbReference type="SMART" id="SM00353">
    <property type="entry name" value="HLH"/>
    <property type="match status" value="1"/>
</dbReference>
<protein>
    <recommendedName>
        <fullName evidence="8">BHLH domain-containing protein</fullName>
    </recommendedName>
</protein>
<dbReference type="GO" id="GO:0000981">
    <property type="term" value="F:DNA-binding transcription factor activity, RNA polymerase II-specific"/>
    <property type="evidence" value="ECO:0007669"/>
    <property type="project" value="TreeGrafter"/>
</dbReference>
<keyword evidence="4" id="KW-0238">DNA-binding</keyword>
<dbReference type="EMBL" id="MUJZ01063420">
    <property type="protein sequence ID" value="OTF70925.1"/>
    <property type="molecule type" value="Genomic_DNA"/>
</dbReference>
<comment type="caution">
    <text evidence="9">The sequence shown here is derived from an EMBL/GenBank/DDBJ whole genome shotgun (WGS) entry which is preliminary data.</text>
</comment>
<dbReference type="GO" id="GO:0030154">
    <property type="term" value="P:cell differentiation"/>
    <property type="evidence" value="ECO:0007669"/>
    <property type="project" value="UniProtKB-KW"/>
</dbReference>
<gene>
    <name evidence="9" type="ORF">BLA29_006638</name>
</gene>
<evidence type="ECO:0000256" key="4">
    <source>
        <dbReference type="ARBA" id="ARBA00023125"/>
    </source>
</evidence>
<feature type="compositionally biased region" description="Basic residues" evidence="7">
    <location>
        <begin position="57"/>
        <end position="66"/>
    </location>
</feature>
<dbReference type="PANTHER" id="PTHR23349">
    <property type="entry name" value="BASIC HELIX-LOOP-HELIX TRANSCRIPTION FACTOR, TWIST"/>
    <property type="match status" value="1"/>
</dbReference>
<dbReference type="PROSITE" id="PS50888">
    <property type="entry name" value="BHLH"/>
    <property type="match status" value="1"/>
</dbReference>
<dbReference type="AlphaFoldDB" id="A0A1Y3AUR5"/>
<dbReference type="InterPro" id="IPR050283">
    <property type="entry name" value="E-box_TF_Regulators"/>
</dbReference>
<evidence type="ECO:0000313" key="9">
    <source>
        <dbReference type="EMBL" id="OTF70925.1"/>
    </source>
</evidence>
<dbReference type="OrthoDB" id="8583783at2759"/>
<dbReference type="SUPFAM" id="SSF47459">
    <property type="entry name" value="HLH, helix-loop-helix DNA-binding domain"/>
    <property type="match status" value="1"/>
</dbReference>
<proteinExistence type="predicted"/>
<keyword evidence="6" id="KW-0539">Nucleus</keyword>
<dbReference type="InterPro" id="IPR011598">
    <property type="entry name" value="bHLH_dom"/>
</dbReference>
<keyword evidence="1" id="KW-0217">Developmental protein</keyword>
<name>A0A1Y3AUR5_EURMA</name>
<organism evidence="9 10">
    <name type="scientific">Euroglyphus maynei</name>
    <name type="common">Mayne's house dust mite</name>
    <dbReference type="NCBI Taxonomy" id="6958"/>
    <lineage>
        <taxon>Eukaryota</taxon>
        <taxon>Metazoa</taxon>
        <taxon>Ecdysozoa</taxon>
        <taxon>Arthropoda</taxon>
        <taxon>Chelicerata</taxon>
        <taxon>Arachnida</taxon>
        <taxon>Acari</taxon>
        <taxon>Acariformes</taxon>
        <taxon>Sarcoptiformes</taxon>
        <taxon>Astigmata</taxon>
        <taxon>Psoroptidia</taxon>
        <taxon>Analgoidea</taxon>
        <taxon>Pyroglyphidae</taxon>
        <taxon>Pyroglyphinae</taxon>
        <taxon>Euroglyphus</taxon>
    </lineage>
</organism>
<evidence type="ECO:0000256" key="5">
    <source>
        <dbReference type="ARBA" id="ARBA00023163"/>
    </source>
</evidence>
<reference evidence="9 10" key="1">
    <citation type="submission" date="2017-03" db="EMBL/GenBank/DDBJ databases">
        <title>Genome Survey of Euroglyphus maynei.</title>
        <authorList>
            <person name="Arlian L.G."/>
            <person name="Morgan M.S."/>
            <person name="Rider S.D."/>
        </authorList>
    </citation>
    <scope>NUCLEOTIDE SEQUENCE [LARGE SCALE GENOMIC DNA]</scope>
    <source>
        <strain evidence="9">Arlian Lab</strain>
        <tissue evidence="9">Whole body</tissue>
    </source>
</reference>
<dbReference type="Proteomes" id="UP000194236">
    <property type="component" value="Unassembled WGS sequence"/>
</dbReference>
<feature type="domain" description="BHLH" evidence="8">
    <location>
        <begin position="140"/>
        <end position="191"/>
    </location>
</feature>
<keyword evidence="10" id="KW-1185">Reference proteome</keyword>
<evidence type="ECO:0000313" key="10">
    <source>
        <dbReference type="Proteomes" id="UP000194236"/>
    </source>
</evidence>
<dbReference type="GO" id="GO:0046983">
    <property type="term" value="F:protein dimerization activity"/>
    <property type="evidence" value="ECO:0007669"/>
    <property type="project" value="InterPro"/>
</dbReference>
<keyword evidence="2" id="KW-0221">Differentiation</keyword>
<dbReference type="InterPro" id="IPR036638">
    <property type="entry name" value="HLH_DNA-bd_sf"/>
</dbReference>
<dbReference type="Gene3D" id="4.10.280.10">
    <property type="entry name" value="Helix-loop-helix DNA-binding domain"/>
    <property type="match status" value="1"/>
</dbReference>
<evidence type="ECO:0000256" key="7">
    <source>
        <dbReference type="SAM" id="MobiDB-lite"/>
    </source>
</evidence>
<feature type="region of interest" description="Disordered" evidence="7">
    <location>
        <begin position="26"/>
        <end position="72"/>
    </location>
</feature>
<evidence type="ECO:0000256" key="2">
    <source>
        <dbReference type="ARBA" id="ARBA00022782"/>
    </source>
</evidence>
<evidence type="ECO:0000256" key="1">
    <source>
        <dbReference type="ARBA" id="ARBA00022473"/>
    </source>
</evidence>
<dbReference type="GO" id="GO:0000977">
    <property type="term" value="F:RNA polymerase II transcription regulatory region sequence-specific DNA binding"/>
    <property type="evidence" value="ECO:0007669"/>
    <property type="project" value="TreeGrafter"/>
</dbReference>
<evidence type="ECO:0000259" key="8">
    <source>
        <dbReference type="PROSITE" id="PS50888"/>
    </source>
</evidence>
<keyword evidence="3" id="KW-0805">Transcription regulation</keyword>